<comment type="subcellular location">
    <subcellularLocation>
        <location evidence="1">Membrane</location>
        <topology evidence="1">Single-pass type IV membrane protein</topology>
    </subcellularLocation>
</comment>
<dbReference type="SUPFAM" id="SSF58038">
    <property type="entry name" value="SNARE fusion complex"/>
    <property type="match status" value="1"/>
</dbReference>
<keyword evidence="7" id="KW-0175">Coiled coil</keyword>
<evidence type="ECO:0000256" key="5">
    <source>
        <dbReference type="ARBA" id="ARBA00022927"/>
    </source>
</evidence>
<sequence>MQVLEAKLLADLLFLAREERRKAAAVTSSLQKGTERLKEANKISTETEDIGVRALQDLRNQRETMIRMKDNTHDVGANLEDAERAVKELDKQTCSVM</sequence>
<evidence type="ECO:0000256" key="8">
    <source>
        <dbReference type="ARBA" id="ARBA00023136"/>
    </source>
</evidence>
<gene>
    <name evidence="9" type="primary">VTI13</name>
    <name evidence="9" type="ORF">SNAT2548_LOCUS27018</name>
</gene>
<organism evidence="9 10">
    <name type="scientific">Symbiodinium natans</name>
    <dbReference type="NCBI Taxonomy" id="878477"/>
    <lineage>
        <taxon>Eukaryota</taxon>
        <taxon>Sar</taxon>
        <taxon>Alveolata</taxon>
        <taxon>Dinophyceae</taxon>
        <taxon>Suessiales</taxon>
        <taxon>Symbiodiniaceae</taxon>
        <taxon>Symbiodinium</taxon>
    </lineage>
</organism>
<keyword evidence="6" id="KW-1133">Transmembrane helix</keyword>
<accession>A0A812SLG9</accession>
<keyword evidence="3" id="KW-0813">Transport</keyword>
<evidence type="ECO:0000256" key="1">
    <source>
        <dbReference type="ARBA" id="ARBA00004211"/>
    </source>
</evidence>
<comment type="similarity">
    <text evidence="2">Belongs to the VTI1 family.</text>
</comment>
<name>A0A812SLG9_9DINO</name>
<keyword evidence="8" id="KW-0472">Membrane</keyword>
<evidence type="ECO:0000256" key="6">
    <source>
        <dbReference type="ARBA" id="ARBA00022989"/>
    </source>
</evidence>
<comment type="caution">
    <text evidence="9">The sequence shown here is derived from an EMBL/GenBank/DDBJ whole genome shotgun (WGS) entry which is preliminary data.</text>
</comment>
<dbReference type="EMBL" id="CAJNDS010002451">
    <property type="protein sequence ID" value="CAE7481224.1"/>
    <property type="molecule type" value="Genomic_DNA"/>
</dbReference>
<reference evidence="9" key="1">
    <citation type="submission" date="2021-02" db="EMBL/GenBank/DDBJ databases">
        <authorList>
            <person name="Dougan E. K."/>
            <person name="Rhodes N."/>
            <person name="Thang M."/>
            <person name="Chan C."/>
        </authorList>
    </citation>
    <scope>NUCLEOTIDE SEQUENCE</scope>
</reference>
<keyword evidence="5" id="KW-0653">Protein transport</keyword>
<keyword evidence="4" id="KW-0812">Transmembrane</keyword>
<evidence type="ECO:0000256" key="7">
    <source>
        <dbReference type="ARBA" id="ARBA00023054"/>
    </source>
</evidence>
<dbReference type="GO" id="GO:0005737">
    <property type="term" value="C:cytoplasm"/>
    <property type="evidence" value="ECO:0007669"/>
    <property type="project" value="UniProtKB-ARBA"/>
</dbReference>
<evidence type="ECO:0000313" key="9">
    <source>
        <dbReference type="EMBL" id="CAE7481224.1"/>
    </source>
</evidence>
<dbReference type="Gene3D" id="1.20.5.110">
    <property type="match status" value="1"/>
</dbReference>
<proteinExistence type="inferred from homology"/>
<evidence type="ECO:0000256" key="3">
    <source>
        <dbReference type="ARBA" id="ARBA00022448"/>
    </source>
</evidence>
<evidence type="ECO:0000313" key="10">
    <source>
        <dbReference type="Proteomes" id="UP000604046"/>
    </source>
</evidence>
<evidence type="ECO:0000256" key="4">
    <source>
        <dbReference type="ARBA" id="ARBA00022692"/>
    </source>
</evidence>
<evidence type="ECO:0000256" key="2">
    <source>
        <dbReference type="ARBA" id="ARBA00006108"/>
    </source>
</evidence>
<dbReference type="Pfam" id="PF12352">
    <property type="entry name" value="V-SNARE_C"/>
    <property type="match status" value="1"/>
</dbReference>
<dbReference type="AlphaFoldDB" id="A0A812SLG9"/>
<dbReference type="FunFam" id="1.20.5.110:FF:000002">
    <property type="entry name" value="Vesicle transport through interaction with t-SNAREsB"/>
    <property type="match status" value="1"/>
</dbReference>
<dbReference type="GO" id="GO:0016020">
    <property type="term" value="C:membrane"/>
    <property type="evidence" value="ECO:0007669"/>
    <property type="project" value="UniProtKB-SubCell"/>
</dbReference>
<protein>
    <submittedName>
        <fullName evidence="9">VTI13 protein</fullName>
    </submittedName>
</protein>
<dbReference type="GO" id="GO:0015031">
    <property type="term" value="P:protein transport"/>
    <property type="evidence" value="ECO:0007669"/>
    <property type="project" value="UniProtKB-KW"/>
</dbReference>
<dbReference type="Proteomes" id="UP000604046">
    <property type="component" value="Unassembled WGS sequence"/>
</dbReference>
<keyword evidence="10" id="KW-1185">Reference proteome</keyword>
<dbReference type="OrthoDB" id="430637at2759"/>